<feature type="region of interest" description="Disordered" evidence="1">
    <location>
        <begin position="686"/>
        <end position="705"/>
    </location>
</feature>
<feature type="signal peptide" evidence="2">
    <location>
        <begin position="1"/>
        <end position="21"/>
    </location>
</feature>
<evidence type="ECO:0000256" key="2">
    <source>
        <dbReference type="SAM" id="SignalP"/>
    </source>
</evidence>
<keyword evidence="2" id="KW-0732">Signal</keyword>
<evidence type="ECO:0000256" key="1">
    <source>
        <dbReference type="SAM" id="MobiDB-lite"/>
    </source>
</evidence>
<reference evidence="3 4" key="1">
    <citation type="submission" date="2019-08" db="EMBL/GenBank/DDBJ databases">
        <authorList>
            <person name="Shi S."/>
        </authorList>
    </citation>
    <scope>NUCLEOTIDE SEQUENCE [LARGE SCALE GENOMIC DNA]</scope>
    <source>
        <strain evidence="3 4">GY10130</strain>
    </source>
</reference>
<proteinExistence type="predicted"/>
<dbReference type="OrthoDB" id="1465441at2"/>
<name>A0A5C8JJ02_9BACT</name>
<evidence type="ECO:0000313" key="3">
    <source>
        <dbReference type="EMBL" id="TXK36674.1"/>
    </source>
</evidence>
<sequence>MKQFLLPFFLLLTFFASQALAQTKLSENPAEFVTDAKALLLSGKGPNAQMLASNLEELWSSGKLTAKQQQEIVSIAQQLYKKKMRVRPHFEQFFGMVTDGVSKHNLRGSSLDNMLEVVAKAVKQEETANLERFLATSSLYLASNMLFQNKFQKLKATGGRFSFVYEGGPAAKLSAKDTGSSNEWETISWDDDVAASETTEDDPWGTVAVTPVKPAASKKEQAQQAKQRFIPAQPKVTGPALKLENVALTFITPHDSVAIGHTSGHVVLAHQLFVGEGGSYEWQVNGNPASAIFRQYSFSLAAPAFKVPDATLSYPSILQDKIEGAFEFKSIKRSSKGETGYPKFISFTDDAKLKNLDQNMQYRGGFSLAGNLIGSSCLDGKSSEIIVSYNGTRKFRSASKGFSISDSLLTATRASVEIFQGKDLLTHPAMQLVYSRPANTLTLTREKGTHSNTPFLDNYHQMEIMAERLHWNLATPDIDFVTVRDKMLVPVRLESTAYYSNSQYQQLVGVATFHPLKPLVSYATKYKTNEFNVSDVAKFTKLSEEGFRDAAIRLSQLGFVDYDAPSGHLVLKQKAWHYVGASQHQHDYDHLVIKSLVPSGRNATLNLETNKLQVRGVRKVFFSSDTTSIYIVPDSSTITILSNRDMEFSGEVYANQLAFKGSEFKFDYNEFSIDLQKLKYMSLNADEKDPKKNSKSKSINKIVPGSSGKFSGKVYINRPNNKSGKDRLSDYPKFDALTGGQLSFSSPDILGGAYDSTVYFEMYPFKVDSLSNSRRGVVGFQGKFHSGGLMPAFETKVVMMPDGVMGFNHKAPVAGIPVFGGKGVAYDSVVMNAGGLQSKGKLKYLTATLEAPTFTFFQDSVLAPNGTAVTIAEPKAGEADLPGATLAAYNMRWLPKADTMYLQMVQEPLKLYQEPFMFKGIAKLSPGGLYGSGKLDAEASRVVSEHFQFNQRSFSAKNGQLVLKSDTEEKPALNARQVHINYALTKGVVDFETVQKGTASLEFPKAQYKTSLSSGSWDIAKQQVTLKATEAGAHNLFYSLHPGQSGLRFTAAGGQYDLSGNTLRAIGVPHIAVADSYIVPDSGKVEITTGAVIKPLQNAAIMADSLHQFHKMHAGNINILSRHAFTGEALYTYQGASEEPYELRFSDFAYGSGAAAAIGKKKVTLYTSAVATVDEAKPFPVFPSILYRGKVAMHSSQKYMNFDGYLKLNFTGRESDFDWFPFKRDSLNPEKVLIPLVNPKTADGVPLRTGLHVTADSARIYNTFVSKKHEQEDLDLFTVDGLLSYNKEKNEFEVGDPKIQNNASSYEGNLLRFNPESNKVNFKGKINLLQSTKNFGIEATGAGNANIDSSLYLLNAFMAFDLNVPAQALAIMAKGLKANIEGLPGAVTPDDRTLAKIADFLSNREANKYKEQSADKYMPLTSLSSKLARSLLLNNVDLKWSDEKKAWYSVGKLSLAGILKEDINAQLDGYLEVRQEYGKPVVNLYMQADTYNWYYFSFVENGLILDSSDDKFNHVIRSKSKGSRELSIANYGFFVAQPAERTDFVAYFRKSYLNGKEDFKLSSTARSFDNAAPVGYDYDEEQDGGKKKKKKNKKDESEEEFN</sequence>
<feature type="region of interest" description="Disordered" evidence="1">
    <location>
        <begin position="1570"/>
        <end position="1602"/>
    </location>
</feature>
<evidence type="ECO:0000313" key="4">
    <source>
        <dbReference type="Proteomes" id="UP000321926"/>
    </source>
</evidence>
<dbReference type="RefSeq" id="WP_147923005.1">
    <property type="nucleotide sequence ID" value="NZ_VRTY01000074.1"/>
</dbReference>
<dbReference type="EMBL" id="VRTY01000074">
    <property type="protein sequence ID" value="TXK36674.1"/>
    <property type="molecule type" value="Genomic_DNA"/>
</dbReference>
<comment type="caution">
    <text evidence="3">The sequence shown here is derived from an EMBL/GenBank/DDBJ whole genome shotgun (WGS) entry which is preliminary data.</text>
</comment>
<gene>
    <name evidence="3" type="ORF">FVR03_17220</name>
</gene>
<protein>
    <recommendedName>
        <fullName evidence="5">Translocation/assembly module TamB</fullName>
    </recommendedName>
</protein>
<dbReference type="Proteomes" id="UP000321926">
    <property type="component" value="Unassembled WGS sequence"/>
</dbReference>
<organism evidence="3 4">
    <name type="scientific">Pontibacter qinzhouensis</name>
    <dbReference type="NCBI Taxonomy" id="2603253"/>
    <lineage>
        <taxon>Bacteria</taxon>
        <taxon>Pseudomonadati</taxon>
        <taxon>Bacteroidota</taxon>
        <taxon>Cytophagia</taxon>
        <taxon>Cytophagales</taxon>
        <taxon>Hymenobacteraceae</taxon>
        <taxon>Pontibacter</taxon>
    </lineage>
</organism>
<accession>A0A5C8JJ02</accession>
<feature type="chain" id="PRO_5022996955" description="Translocation/assembly module TamB" evidence="2">
    <location>
        <begin position="22"/>
        <end position="1602"/>
    </location>
</feature>
<keyword evidence="4" id="KW-1185">Reference proteome</keyword>
<evidence type="ECO:0008006" key="5">
    <source>
        <dbReference type="Google" id="ProtNLM"/>
    </source>
</evidence>